<keyword evidence="4" id="KW-1185">Reference proteome</keyword>
<reference evidence="3" key="1">
    <citation type="submission" date="2022-04" db="EMBL/GenBank/DDBJ databases">
        <title>Carnegiea gigantea Genome sequencing and assembly v2.</title>
        <authorList>
            <person name="Copetti D."/>
            <person name="Sanderson M.J."/>
            <person name="Burquez A."/>
            <person name="Wojciechowski M.F."/>
        </authorList>
    </citation>
    <scope>NUCLEOTIDE SEQUENCE</scope>
    <source>
        <strain evidence="3">SGP5-SGP5p</strain>
        <tissue evidence="3">Aerial part</tissue>
    </source>
</reference>
<dbReference type="OrthoDB" id="1650029at2759"/>
<dbReference type="EMBL" id="JAKOGI010000683">
    <property type="protein sequence ID" value="KAJ8431532.1"/>
    <property type="molecule type" value="Genomic_DNA"/>
</dbReference>
<proteinExistence type="predicted"/>
<accession>A0A9Q1Q755</accession>
<keyword evidence="2" id="KW-0812">Transmembrane</keyword>
<gene>
    <name evidence="3" type="ORF">Cgig2_020463</name>
</gene>
<evidence type="ECO:0000256" key="2">
    <source>
        <dbReference type="SAM" id="Phobius"/>
    </source>
</evidence>
<feature type="transmembrane region" description="Helical" evidence="2">
    <location>
        <begin position="100"/>
        <end position="117"/>
    </location>
</feature>
<feature type="compositionally biased region" description="Basic residues" evidence="1">
    <location>
        <begin position="237"/>
        <end position="246"/>
    </location>
</feature>
<name>A0A9Q1Q755_9CARY</name>
<comment type="caution">
    <text evidence="3">The sequence shown here is derived from an EMBL/GenBank/DDBJ whole genome shotgun (WGS) entry which is preliminary data.</text>
</comment>
<dbReference type="Proteomes" id="UP001153076">
    <property type="component" value="Unassembled WGS sequence"/>
</dbReference>
<sequence>MENVMKVKQFFLLVSSETPPSPPSTHSLLEAFLVQLKGWLSAIPNLVFSLLHKLNDAFPPDTRAQWLATATPYLIAGAVFLSLFLFLCCCLPLIFGFLSWVAATCWAICSWVFRGLWRTCCCCCRRSGRFSGRTMKGPGTGGLYRLPRSSTKTKTANFSQNGYSEEIFKIIKQLSSLRNSMAQIGSDIQPLPRTSYTSLNQTSDSIHKLVRESLEIGKLLDVSVVANEKAPEARITKSLKKSKKVSTTREEDKNPK</sequence>
<protein>
    <submittedName>
        <fullName evidence="3">Uncharacterized protein</fullName>
    </submittedName>
</protein>
<keyword evidence="2" id="KW-0472">Membrane</keyword>
<keyword evidence="2" id="KW-1133">Transmembrane helix</keyword>
<evidence type="ECO:0000256" key="1">
    <source>
        <dbReference type="SAM" id="MobiDB-lite"/>
    </source>
</evidence>
<feature type="compositionally biased region" description="Basic and acidic residues" evidence="1">
    <location>
        <begin position="247"/>
        <end position="256"/>
    </location>
</feature>
<evidence type="ECO:0000313" key="3">
    <source>
        <dbReference type="EMBL" id="KAJ8431532.1"/>
    </source>
</evidence>
<feature type="transmembrane region" description="Helical" evidence="2">
    <location>
        <begin position="73"/>
        <end position="94"/>
    </location>
</feature>
<organism evidence="3 4">
    <name type="scientific">Carnegiea gigantea</name>
    <dbReference type="NCBI Taxonomy" id="171969"/>
    <lineage>
        <taxon>Eukaryota</taxon>
        <taxon>Viridiplantae</taxon>
        <taxon>Streptophyta</taxon>
        <taxon>Embryophyta</taxon>
        <taxon>Tracheophyta</taxon>
        <taxon>Spermatophyta</taxon>
        <taxon>Magnoliopsida</taxon>
        <taxon>eudicotyledons</taxon>
        <taxon>Gunneridae</taxon>
        <taxon>Pentapetalae</taxon>
        <taxon>Caryophyllales</taxon>
        <taxon>Cactineae</taxon>
        <taxon>Cactaceae</taxon>
        <taxon>Cactoideae</taxon>
        <taxon>Echinocereeae</taxon>
        <taxon>Carnegiea</taxon>
    </lineage>
</organism>
<evidence type="ECO:0000313" key="4">
    <source>
        <dbReference type="Proteomes" id="UP001153076"/>
    </source>
</evidence>
<dbReference type="AlphaFoldDB" id="A0A9Q1Q755"/>
<feature type="region of interest" description="Disordered" evidence="1">
    <location>
        <begin position="231"/>
        <end position="256"/>
    </location>
</feature>